<organism evidence="1 2">
    <name type="scientific">Phaeosphaeria nodorum (strain SN15 / ATCC MYA-4574 / FGSC 10173)</name>
    <name type="common">Glume blotch fungus</name>
    <name type="synonym">Parastagonospora nodorum</name>
    <dbReference type="NCBI Taxonomy" id="321614"/>
    <lineage>
        <taxon>Eukaryota</taxon>
        <taxon>Fungi</taxon>
        <taxon>Dikarya</taxon>
        <taxon>Ascomycota</taxon>
        <taxon>Pezizomycotina</taxon>
        <taxon>Dothideomycetes</taxon>
        <taxon>Pleosporomycetidae</taxon>
        <taxon>Pleosporales</taxon>
        <taxon>Pleosporineae</taxon>
        <taxon>Phaeosphaeriaceae</taxon>
        <taxon>Parastagonospora</taxon>
    </lineage>
</organism>
<dbReference type="EMBL" id="CP069032">
    <property type="protein sequence ID" value="QRD00264.1"/>
    <property type="molecule type" value="Genomic_DNA"/>
</dbReference>
<keyword evidence="2" id="KW-1185">Reference proteome</keyword>
<accession>A0A7U2F9Q5</accession>
<protein>
    <submittedName>
        <fullName evidence="1">Uncharacterized protein</fullName>
    </submittedName>
</protein>
<name>A0A7U2F9Q5_PHANO</name>
<evidence type="ECO:0000313" key="1">
    <source>
        <dbReference type="EMBL" id="QRD00264.1"/>
    </source>
</evidence>
<dbReference type="VEuPathDB" id="FungiDB:JI435_414930"/>
<sequence>MFLPHQAPSNVINLDCWPTSPQSLNANSVLRAAQLQGLLKTSERAKKLWNLFRLTHDMTAPRTILELLKKSVQIVPRMVGGTTA</sequence>
<dbReference type="AlphaFoldDB" id="A0A7U2F9Q5"/>
<evidence type="ECO:0000313" key="2">
    <source>
        <dbReference type="Proteomes" id="UP000663193"/>
    </source>
</evidence>
<proteinExistence type="predicted"/>
<dbReference type="Proteomes" id="UP000663193">
    <property type="component" value="Chromosome 10"/>
</dbReference>
<gene>
    <name evidence="1" type="ORF">JI435_414930</name>
</gene>
<reference evidence="2" key="1">
    <citation type="journal article" date="2021" name="BMC Genomics">
        <title>Chromosome-level genome assembly and manually-curated proteome of model necrotroph Parastagonospora nodorum Sn15 reveals a genome-wide trove of candidate effector homologs, and redundancy of virulence-related functions within an accessory chromosome.</title>
        <authorList>
            <person name="Bertazzoni S."/>
            <person name="Jones D.A.B."/>
            <person name="Phan H.T."/>
            <person name="Tan K.-C."/>
            <person name="Hane J.K."/>
        </authorList>
    </citation>
    <scope>NUCLEOTIDE SEQUENCE [LARGE SCALE GENOMIC DNA]</scope>
    <source>
        <strain evidence="2">SN15 / ATCC MYA-4574 / FGSC 10173)</strain>
    </source>
</reference>